<dbReference type="Proteomes" id="UP001143307">
    <property type="component" value="Unassembled WGS sequence"/>
</dbReference>
<dbReference type="InterPro" id="IPR022488">
    <property type="entry name" value="PPK2-related"/>
</dbReference>
<dbReference type="NCBIfam" id="TIGR03708">
    <property type="entry name" value="poly_P_AMP_trns"/>
    <property type="match status" value="1"/>
</dbReference>
<dbReference type="Gene3D" id="3.40.50.300">
    <property type="entry name" value="P-loop containing nucleotide triphosphate hydrolases"/>
    <property type="match status" value="2"/>
</dbReference>
<dbReference type="SUPFAM" id="SSF52540">
    <property type="entry name" value="P-loop containing nucleoside triphosphate hydrolases"/>
    <property type="match status" value="2"/>
</dbReference>
<feature type="coiled-coil region" evidence="1">
    <location>
        <begin position="263"/>
        <end position="290"/>
    </location>
</feature>
<gene>
    <name evidence="3" type="primary">pap</name>
    <name evidence="3" type="ORF">EYC87_08095</name>
</gene>
<name>A0ABT3SU89_9GAMM</name>
<protein>
    <submittedName>
        <fullName evidence="3">Polyphosphate:AMP phosphotransferase</fullName>
    </submittedName>
</protein>
<dbReference type="InterPro" id="IPR022489">
    <property type="entry name" value="PolyP_AMP_Tfrase"/>
</dbReference>
<dbReference type="InterPro" id="IPR027417">
    <property type="entry name" value="P-loop_NTPase"/>
</dbReference>
<feature type="domain" description="Polyphosphate kinase-2-related" evidence="2">
    <location>
        <begin position="18"/>
        <end position="239"/>
    </location>
</feature>
<reference evidence="3" key="1">
    <citation type="submission" date="2019-02" db="EMBL/GenBank/DDBJ databases">
        <authorList>
            <person name="Li S.-H."/>
        </authorList>
    </citation>
    <scope>NUCLEOTIDE SEQUENCE</scope>
    <source>
        <strain evidence="3">IMCC8485</strain>
    </source>
</reference>
<dbReference type="PANTHER" id="PTHR34383">
    <property type="entry name" value="POLYPHOSPHATE:AMP PHOSPHOTRANSFERASE-RELATED"/>
    <property type="match status" value="1"/>
</dbReference>
<proteinExistence type="predicted"/>
<keyword evidence="1" id="KW-0175">Coiled coil</keyword>
<accession>A0ABT3SU89</accession>
<organism evidence="3 4">
    <name type="scientific">Candidatus Seongchinamella marina</name>
    <dbReference type="NCBI Taxonomy" id="2518990"/>
    <lineage>
        <taxon>Bacteria</taxon>
        <taxon>Pseudomonadati</taxon>
        <taxon>Pseudomonadota</taxon>
        <taxon>Gammaproteobacteria</taxon>
        <taxon>Cellvibrionales</taxon>
        <taxon>Halieaceae</taxon>
        <taxon>Seongchinamella</taxon>
    </lineage>
</organism>
<sequence>MDCYFLMFDTIEVHAPMNKSSFEKRARALRQQLLQSQFSLQGSRHPVIIVLAGLDGSGKGVLVHRLNEWMDPSGIDTNTYWEHSDEEESRPYFWRYWQKLPPRGRIGIFLGSWYTQATQKRLLSNIVDAEFEHTCRKIRNFERHLSDDGAVVIKIWLHVSEATQQRQLEEKAPRKQQIPRVTEHPYELQGKYNQTLAIYEELIEKTQTEQCPWHIVNGEDRYHREINAGEIIRDAINSRLNNIAQLTQVPGLPEPHDFLASINLDESLQKDEYKRELRKYQSRLQDLAWIAYNQKKSLVAVFEGWDGAGKGSAIRRVTGAIDPRLYKLVQIAAPSDEEHARQYSWRFWRQLQRDGRATLFDRSWYGRVMVERVEQFAKEEEWKRAYGEINDFEQELSEHGSVVVKFWIHISKEEQLARFKDREEEAHKRHKITDEDWRNREKWPAYEKAVNQMIEQTDTEEAPWVLVAGNNKYYARIRILKALCKSLEKALS</sequence>
<dbReference type="Pfam" id="PF03976">
    <property type="entry name" value="PPK2"/>
    <property type="match status" value="2"/>
</dbReference>
<evidence type="ECO:0000313" key="3">
    <source>
        <dbReference type="EMBL" id="MCX2973543.1"/>
    </source>
</evidence>
<dbReference type="PANTHER" id="PTHR34383:SF3">
    <property type="entry name" value="POLYPHOSPHATE:AMP PHOSPHOTRANSFERASE"/>
    <property type="match status" value="1"/>
</dbReference>
<evidence type="ECO:0000313" key="4">
    <source>
        <dbReference type="Proteomes" id="UP001143307"/>
    </source>
</evidence>
<comment type="caution">
    <text evidence="3">The sequence shown here is derived from an EMBL/GenBank/DDBJ whole genome shotgun (WGS) entry which is preliminary data.</text>
</comment>
<evidence type="ECO:0000256" key="1">
    <source>
        <dbReference type="SAM" id="Coils"/>
    </source>
</evidence>
<dbReference type="EMBL" id="SHNP01000002">
    <property type="protein sequence ID" value="MCX2973543.1"/>
    <property type="molecule type" value="Genomic_DNA"/>
</dbReference>
<evidence type="ECO:0000259" key="2">
    <source>
        <dbReference type="Pfam" id="PF03976"/>
    </source>
</evidence>
<keyword evidence="4" id="KW-1185">Reference proteome</keyword>
<feature type="domain" description="Polyphosphate kinase-2-related" evidence="2">
    <location>
        <begin position="268"/>
        <end position="489"/>
    </location>
</feature>